<evidence type="ECO:0000256" key="2">
    <source>
        <dbReference type="RuleBase" id="RU361272"/>
    </source>
</evidence>
<proteinExistence type="inferred from homology"/>
<feature type="domain" description="NAC-A/B" evidence="4">
    <location>
        <begin position="33"/>
        <end position="97"/>
    </location>
</feature>
<evidence type="ECO:0000313" key="5">
    <source>
        <dbReference type="EMBL" id="GBF87374.1"/>
    </source>
</evidence>
<name>A0A2V0NJI4_9CHLO</name>
<dbReference type="InterPro" id="IPR039370">
    <property type="entry name" value="BTF3"/>
</dbReference>
<evidence type="ECO:0000313" key="6">
    <source>
        <dbReference type="Proteomes" id="UP000247498"/>
    </source>
</evidence>
<evidence type="ECO:0000259" key="4">
    <source>
        <dbReference type="PROSITE" id="PS51151"/>
    </source>
</evidence>
<dbReference type="Pfam" id="PF01849">
    <property type="entry name" value="NAC"/>
    <property type="match status" value="1"/>
</dbReference>
<dbReference type="Gene3D" id="2.20.70.30">
    <property type="entry name" value="Nascent polypeptide-associated complex domain"/>
    <property type="match status" value="1"/>
</dbReference>
<dbReference type="InterPro" id="IPR038187">
    <property type="entry name" value="NAC_A/B_dom_sf"/>
</dbReference>
<comment type="similarity">
    <text evidence="1 2">Belongs to the NAC-beta family.</text>
</comment>
<dbReference type="Proteomes" id="UP000247498">
    <property type="component" value="Unassembled WGS sequence"/>
</dbReference>
<dbReference type="CDD" id="cd22055">
    <property type="entry name" value="NAC_BTF3"/>
    <property type="match status" value="1"/>
</dbReference>
<feature type="region of interest" description="Disordered" evidence="3">
    <location>
        <begin position="133"/>
        <end position="152"/>
    </location>
</feature>
<dbReference type="STRING" id="307507.A0A2V0NJI4"/>
<dbReference type="PANTHER" id="PTHR10351">
    <property type="entry name" value="TRANSCRIPTION FACTOR BTF3 FAMILY MEMBER"/>
    <property type="match status" value="1"/>
</dbReference>
<keyword evidence="2" id="KW-0804">Transcription</keyword>
<gene>
    <name evidence="5" type="ORF">Rsub_00085</name>
</gene>
<organism evidence="5 6">
    <name type="scientific">Raphidocelis subcapitata</name>
    <dbReference type="NCBI Taxonomy" id="307507"/>
    <lineage>
        <taxon>Eukaryota</taxon>
        <taxon>Viridiplantae</taxon>
        <taxon>Chlorophyta</taxon>
        <taxon>core chlorophytes</taxon>
        <taxon>Chlorophyceae</taxon>
        <taxon>CS clade</taxon>
        <taxon>Sphaeropleales</taxon>
        <taxon>Selenastraceae</taxon>
        <taxon>Raphidocelis</taxon>
    </lineage>
</organism>
<dbReference type="InParanoid" id="A0A2V0NJI4"/>
<dbReference type="InterPro" id="IPR002715">
    <property type="entry name" value="Nas_poly-pep-assoc_cplx_dom"/>
</dbReference>
<sequence length="163" mass="16898">MDVEKLKALGAAVRTGGKGTMRRKKKVAHKAATTDDKKLQATLKRLGVNTIPGIEEVNLYQGDSVINFSNPKVQASIAANTFVVSGPSQTKAMADVMGPSNMQLQQLMAQLGLGGETPDLATLQKMAQQMGAGAAGAGAAGGAEDDDDEVPDLVENFEEAAKA</sequence>
<dbReference type="EMBL" id="BDRX01000001">
    <property type="protein sequence ID" value="GBF87374.1"/>
    <property type="molecule type" value="Genomic_DNA"/>
</dbReference>
<dbReference type="SMART" id="SM01407">
    <property type="entry name" value="NAC"/>
    <property type="match status" value="1"/>
</dbReference>
<accession>A0A2V0NJI4</accession>
<protein>
    <recommendedName>
        <fullName evidence="2">Nascent polypeptide-associated complex subunit beta</fullName>
    </recommendedName>
</protein>
<dbReference type="FunCoup" id="A0A2V0NJI4">
    <property type="interactions" value="2120"/>
</dbReference>
<feature type="compositionally biased region" description="Acidic residues" evidence="3">
    <location>
        <begin position="143"/>
        <end position="152"/>
    </location>
</feature>
<dbReference type="PROSITE" id="PS51151">
    <property type="entry name" value="NAC_AB"/>
    <property type="match status" value="1"/>
</dbReference>
<dbReference type="AlphaFoldDB" id="A0A2V0NJI4"/>
<keyword evidence="2" id="KW-0805">Transcription regulation</keyword>
<evidence type="ECO:0000256" key="1">
    <source>
        <dbReference type="ARBA" id="ARBA00005296"/>
    </source>
</evidence>
<comment type="subunit">
    <text evidence="2">Part of the nascent polypeptide-associated complex (NAC).</text>
</comment>
<comment type="caution">
    <text evidence="5">The sequence shown here is derived from an EMBL/GenBank/DDBJ whole genome shotgun (WGS) entry which is preliminary data.</text>
</comment>
<dbReference type="OrthoDB" id="8033832at2759"/>
<evidence type="ECO:0000256" key="3">
    <source>
        <dbReference type="SAM" id="MobiDB-lite"/>
    </source>
</evidence>
<reference evidence="5 6" key="1">
    <citation type="journal article" date="2018" name="Sci. Rep.">
        <title>Raphidocelis subcapitata (=Pseudokirchneriella subcapitata) provides an insight into genome evolution and environmental adaptations in the Sphaeropleales.</title>
        <authorList>
            <person name="Suzuki S."/>
            <person name="Yamaguchi H."/>
            <person name="Nakajima N."/>
            <person name="Kawachi M."/>
        </authorList>
    </citation>
    <scope>NUCLEOTIDE SEQUENCE [LARGE SCALE GENOMIC DNA]</scope>
    <source>
        <strain evidence="5 6">NIES-35</strain>
    </source>
</reference>
<dbReference type="FunFam" id="2.20.70.30:FF:000001">
    <property type="entry name" value="Transcription factor BTF3 homolog"/>
    <property type="match status" value="1"/>
</dbReference>
<keyword evidence="6" id="KW-1185">Reference proteome</keyword>